<dbReference type="PANTHER" id="PTHR10256:SF0">
    <property type="entry name" value="INACTIVE SELENIDE, WATER DIKINASE-LIKE PROTEIN-RELATED"/>
    <property type="match status" value="1"/>
</dbReference>
<dbReference type="NCBIfam" id="TIGR00476">
    <property type="entry name" value="selD"/>
    <property type="match status" value="1"/>
</dbReference>
<dbReference type="GO" id="GO:0016260">
    <property type="term" value="P:selenocysteine biosynthetic process"/>
    <property type="evidence" value="ECO:0007669"/>
    <property type="project" value="TreeGrafter"/>
</dbReference>
<evidence type="ECO:0000256" key="2">
    <source>
        <dbReference type="ARBA" id="ARBA00022840"/>
    </source>
</evidence>
<gene>
    <name evidence="4" type="ORF">METZ01_LOCUS455166</name>
</gene>
<evidence type="ECO:0000259" key="3">
    <source>
        <dbReference type="Pfam" id="PF00586"/>
    </source>
</evidence>
<dbReference type="SUPFAM" id="SSF55326">
    <property type="entry name" value="PurM N-terminal domain-like"/>
    <property type="match status" value="1"/>
</dbReference>
<dbReference type="PANTHER" id="PTHR10256">
    <property type="entry name" value="SELENIDE, WATER DIKINASE"/>
    <property type="match status" value="1"/>
</dbReference>
<sequence length="198" mass="20602">MPQNADANLLTGYETSDDAAVYRINDETALVHTADFITPPVDDPYLFGQIGAANSIGDIYAMGGRPVTCLNLIGFPSNDLGPEILQGIVEGAISKISEAGAVLGGGHTTDDEEPVFGLSVAGVVHPDKFWRNSGARPGDVVLLTKSIGSGVLFNGNLQGLVSVAALDSCIRTTAALNKTTAEVLERFEVHAATDVTGF</sequence>
<dbReference type="InterPro" id="IPR016188">
    <property type="entry name" value="PurM-like_N"/>
</dbReference>
<dbReference type="InterPro" id="IPR036676">
    <property type="entry name" value="PurM-like_C_sf"/>
</dbReference>
<feature type="non-terminal residue" evidence="4">
    <location>
        <position position="198"/>
    </location>
</feature>
<organism evidence="4">
    <name type="scientific">marine metagenome</name>
    <dbReference type="NCBI Taxonomy" id="408172"/>
    <lineage>
        <taxon>unclassified sequences</taxon>
        <taxon>metagenomes</taxon>
        <taxon>ecological metagenomes</taxon>
    </lineage>
</organism>
<accession>A0A383A3I7</accession>
<protein>
    <recommendedName>
        <fullName evidence="3">PurM-like N-terminal domain-containing protein</fullName>
    </recommendedName>
</protein>
<dbReference type="EMBL" id="UINC01188884">
    <property type="protein sequence ID" value="SVE02312.1"/>
    <property type="molecule type" value="Genomic_DNA"/>
</dbReference>
<feature type="domain" description="PurM-like N-terminal" evidence="3">
    <location>
        <begin position="17"/>
        <end position="124"/>
    </location>
</feature>
<proteinExistence type="predicted"/>
<dbReference type="GO" id="GO:0004756">
    <property type="term" value="F:selenide, water dikinase activity"/>
    <property type="evidence" value="ECO:0007669"/>
    <property type="project" value="TreeGrafter"/>
</dbReference>
<evidence type="ECO:0000256" key="1">
    <source>
        <dbReference type="ARBA" id="ARBA00022741"/>
    </source>
</evidence>
<dbReference type="GO" id="GO:0005524">
    <property type="term" value="F:ATP binding"/>
    <property type="evidence" value="ECO:0007669"/>
    <property type="project" value="UniProtKB-KW"/>
</dbReference>
<evidence type="ECO:0000313" key="4">
    <source>
        <dbReference type="EMBL" id="SVE02312.1"/>
    </source>
</evidence>
<dbReference type="InterPro" id="IPR036921">
    <property type="entry name" value="PurM-like_N_sf"/>
</dbReference>
<dbReference type="GO" id="GO:0005737">
    <property type="term" value="C:cytoplasm"/>
    <property type="evidence" value="ECO:0007669"/>
    <property type="project" value="TreeGrafter"/>
</dbReference>
<dbReference type="CDD" id="cd02195">
    <property type="entry name" value="SelD"/>
    <property type="match status" value="1"/>
</dbReference>
<reference evidence="4" key="1">
    <citation type="submission" date="2018-05" db="EMBL/GenBank/DDBJ databases">
        <authorList>
            <person name="Lanie J.A."/>
            <person name="Ng W.-L."/>
            <person name="Kazmierczak K.M."/>
            <person name="Andrzejewski T.M."/>
            <person name="Davidsen T.M."/>
            <person name="Wayne K.J."/>
            <person name="Tettelin H."/>
            <person name="Glass J.I."/>
            <person name="Rusch D."/>
            <person name="Podicherti R."/>
            <person name="Tsui H.-C.T."/>
            <person name="Winkler M.E."/>
        </authorList>
    </citation>
    <scope>NUCLEOTIDE SEQUENCE</scope>
</reference>
<dbReference type="Gene3D" id="3.30.1330.10">
    <property type="entry name" value="PurM-like, N-terminal domain"/>
    <property type="match status" value="1"/>
</dbReference>
<dbReference type="SUPFAM" id="SSF56042">
    <property type="entry name" value="PurM C-terminal domain-like"/>
    <property type="match status" value="1"/>
</dbReference>
<dbReference type="InterPro" id="IPR004536">
    <property type="entry name" value="SPS/SelD"/>
</dbReference>
<keyword evidence="1" id="KW-0547">Nucleotide-binding</keyword>
<name>A0A383A3I7_9ZZZZ</name>
<keyword evidence="2" id="KW-0067">ATP-binding</keyword>
<dbReference type="Pfam" id="PF00586">
    <property type="entry name" value="AIRS"/>
    <property type="match status" value="1"/>
</dbReference>
<dbReference type="AlphaFoldDB" id="A0A383A3I7"/>
<dbReference type="Gene3D" id="3.90.650.10">
    <property type="entry name" value="PurM-like C-terminal domain"/>
    <property type="match status" value="1"/>
</dbReference>